<gene>
    <name evidence="2" type="primary">LOC100650171</name>
</gene>
<evidence type="ECO:0000313" key="2">
    <source>
        <dbReference type="RefSeq" id="XP_003399993.2"/>
    </source>
</evidence>
<dbReference type="GO" id="GO:0016301">
    <property type="term" value="F:kinase activity"/>
    <property type="evidence" value="ECO:0007669"/>
    <property type="project" value="UniProtKB-KW"/>
</dbReference>
<dbReference type="Proteomes" id="UP000835206">
    <property type="component" value="Chromosome 12"/>
</dbReference>
<dbReference type="AlphaFoldDB" id="A0A9B0C1C7"/>
<proteinExistence type="predicted"/>
<keyword evidence="1" id="KW-1185">Reference proteome</keyword>
<name>A0A9B0C1C7_BOMTE</name>
<dbReference type="KEGG" id="bter:100650171"/>
<organism evidence="1 2">
    <name type="scientific">Bombus terrestris</name>
    <name type="common">Buff-tailed bumblebee</name>
    <name type="synonym">Apis terrestris</name>
    <dbReference type="NCBI Taxonomy" id="30195"/>
    <lineage>
        <taxon>Eukaryota</taxon>
        <taxon>Metazoa</taxon>
        <taxon>Ecdysozoa</taxon>
        <taxon>Arthropoda</taxon>
        <taxon>Hexapoda</taxon>
        <taxon>Insecta</taxon>
        <taxon>Pterygota</taxon>
        <taxon>Neoptera</taxon>
        <taxon>Endopterygota</taxon>
        <taxon>Hymenoptera</taxon>
        <taxon>Apocrita</taxon>
        <taxon>Aculeata</taxon>
        <taxon>Apoidea</taxon>
        <taxon>Anthophila</taxon>
        <taxon>Apidae</taxon>
        <taxon>Bombus</taxon>
        <taxon>Bombus</taxon>
    </lineage>
</organism>
<evidence type="ECO:0000313" key="1">
    <source>
        <dbReference type="Proteomes" id="UP000835206"/>
    </source>
</evidence>
<protein>
    <submittedName>
        <fullName evidence="2">Probable serine/threonine-protein kinase clkA</fullName>
    </submittedName>
</protein>
<sequence>MIKRRKASKLSVQINEDGDTNNISKNNTLNVKDKKECDLSQKMNIEQKVKQKSTKKCQKASKQISVSNMILKYNAKAYKYQIQQLNLLFKKSLKYPMLTQDELYMLFAKYKSDGHYKINKNLPPFTSLLDNTHDMFKENHCYDQFSDIQSNSEETHCYRNKENSEETVANSYSNTFNKNQHVEENPKVCEILQSNVKQDVLKCTETPQVNNIDSRIQNKYLYNDQNFLHSSNYNHLCMNYNMQSHNNLDILNDIQYCAQSKVDAKKVSDAEKKQFSCNLIKSQDITSEEHQNYRYMNKNLLCNIPDTQYENLTNSEIPQQNDIHYSLQYNNFSLNPNFYNDCYLNKCNNVAPINNNNNYQSKNVQSICISHINNLESCLDMKNLVAPHQLPLTRNHLEEQGNLNLPIRTETYSVLSNKNLPYVSNEDVSNIQADFNAYNTNSTVISDDILSQTNAFIPLHANMINQYN</sequence>
<dbReference type="OrthoDB" id="7605799at2759"/>
<reference evidence="2" key="1">
    <citation type="submission" date="2025-08" db="UniProtKB">
        <authorList>
            <consortium name="RefSeq"/>
        </authorList>
    </citation>
    <scope>IDENTIFICATION</scope>
</reference>
<keyword evidence="2" id="KW-0808">Transferase</keyword>
<keyword evidence="2" id="KW-0418">Kinase</keyword>
<dbReference type="GeneID" id="100650171"/>
<accession>A0A9B0C1C7</accession>
<dbReference type="RefSeq" id="XP_003399993.2">
    <property type="nucleotide sequence ID" value="XM_003399945.4"/>
</dbReference>